<gene>
    <name evidence="2" type="primary">jg26007</name>
    <name evidence="2" type="ORF">PAEG_LOCUS222</name>
</gene>
<sequence length="515" mass="57438">MHEKEIRKSGRFSKFSLDQDVSTNFNTTYDRNSITESNQNSRNNSTYDKSAKFNTTFEMVKKTKLDTSNVKSQHNDSRRGSSLISSDTTDNVISEDISRISVTSDESMAENIVNCTPVLIESSMDESHINVSSNEATKDMKVDSELKHATPSPKHLKDSVTLEEINTLKTPQTPEDIVKEIKTSKTPLKREGTYTEIKYATPPKCEGTFSETKPKAPKTPLKREGTYTELNPTTTPPKNDLTPTKCETITPLKTNGIVGLPPLTREGTFTKEDSDVPESPMLNVNKTPNRRKSLPSPGCTPFPMSRSSSKEVTKEKSMLNVTRSIEKPNRRLSSVELHQKATRVMFCSPVDTPAVGGQKRGNIIKSNLKGSDKSFLFDESMSDYVRPARKRSYTQSEAESISGKRKRLTEDQQQSVERLSRPRTSSASGKLQEPSTPSKKASSTSTKSKTEVTPSKTRSEGKVLRTKLPNFAALHQKRFAKMESLNECQERKAKRAKQLLTPTGSVNILEKISPK</sequence>
<feature type="region of interest" description="Disordered" evidence="1">
    <location>
        <begin position="64"/>
        <end position="87"/>
    </location>
</feature>
<dbReference type="AlphaFoldDB" id="A0A8S4QE47"/>
<dbReference type="GO" id="GO:0005819">
    <property type="term" value="C:spindle"/>
    <property type="evidence" value="ECO:0007669"/>
    <property type="project" value="InterPro"/>
</dbReference>
<dbReference type="InterPro" id="IPR026756">
    <property type="entry name" value="NuSAP"/>
</dbReference>
<feature type="compositionally biased region" description="Basic and acidic residues" evidence="1">
    <location>
        <begin position="308"/>
        <end position="317"/>
    </location>
</feature>
<organism evidence="2 3">
    <name type="scientific">Pararge aegeria aegeria</name>
    <dbReference type="NCBI Taxonomy" id="348720"/>
    <lineage>
        <taxon>Eukaryota</taxon>
        <taxon>Metazoa</taxon>
        <taxon>Ecdysozoa</taxon>
        <taxon>Arthropoda</taxon>
        <taxon>Hexapoda</taxon>
        <taxon>Insecta</taxon>
        <taxon>Pterygota</taxon>
        <taxon>Neoptera</taxon>
        <taxon>Endopterygota</taxon>
        <taxon>Lepidoptera</taxon>
        <taxon>Glossata</taxon>
        <taxon>Ditrysia</taxon>
        <taxon>Papilionoidea</taxon>
        <taxon>Nymphalidae</taxon>
        <taxon>Satyrinae</taxon>
        <taxon>Satyrini</taxon>
        <taxon>Parargina</taxon>
        <taxon>Pararge</taxon>
    </lineage>
</organism>
<feature type="region of interest" description="Disordered" evidence="1">
    <location>
        <begin position="205"/>
        <end position="245"/>
    </location>
</feature>
<dbReference type="GO" id="GO:0005874">
    <property type="term" value="C:microtubule"/>
    <property type="evidence" value="ECO:0007669"/>
    <property type="project" value="InterPro"/>
</dbReference>
<feature type="region of interest" description="Disordered" evidence="1">
    <location>
        <begin position="23"/>
        <end position="49"/>
    </location>
</feature>
<feature type="compositionally biased region" description="Low complexity" evidence="1">
    <location>
        <begin position="434"/>
        <end position="456"/>
    </location>
</feature>
<dbReference type="EMBL" id="CAKXAJ010000716">
    <property type="protein sequence ID" value="CAH2207602.1"/>
    <property type="molecule type" value="Genomic_DNA"/>
</dbReference>
<protein>
    <submittedName>
        <fullName evidence="2">Jg26007 protein</fullName>
    </submittedName>
</protein>
<proteinExistence type="predicted"/>
<evidence type="ECO:0000256" key="1">
    <source>
        <dbReference type="SAM" id="MobiDB-lite"/>
    </source>
</evidence>
<feature type="non-terminal residue" evidence="2">
    <location>
        <position position="1"/>
    </location>
</feature>
<evidence type="ECO:0000313" key="3">
    <source>
        <dbReference type="Proteomes" id="UP000838756"/>
    </source>
</evidence>
<name>A0A8S4QE47_9NEOP</name>
<reference evidence="2" key="1">
    <citation type="submission" date="2022-03" db="EMBL/GenBank/DDBJ databases">
        <authorList>
            <person name="Lindestad O."/>
        </authorList>
    </citation>
    <scope>NUCLEOTIDE SEQUENCE</scope>
</reference>
<dbReference type="GO" id="GO:0000281">
    <property type="term" value="P:mitotic cytokinesis"/>
    <property type="evidence" value="ECO:0007669"/>
    <property type="project" value="InterPro"/>
</dbReference>
<feature type="region of interest" description="Disordered" evidence="1">
    <location>
        <begin position="269"/>
        <end position="319"/>
    </location>
</feature>
<feature type="region of interest" description="Disordered" evidence="1">
    <location>
        <begin position="388"/>
        <end position="467"/>
    </location>
</feature>
<evidence type="ECO:0000313" key="2">
    <source>
        <dbReference type="EMBL" id="CAH2207602.1"/>
    </source>
</evidence>
<keyword evidence="3" id="KW-1185">Reference proteome</keyword>
<feature type="compositionally biased region" description="Polar residues" evidence="1">
    <location>
        <begin position="411"/>
        <end position="429"/>
    </location>
</feature>
<dbReference type="Pfam" id="PF16006">
    <property type="entry name" value="NUSAP"/>
    <property type="match status" value="1"/>
</dbReference>
<dbReference type="GO" id="GO:0040001">
    <property type="term" value="P:establishment of mitotic spindle localization"/>
    <property type="evidence" value="ECO:0007669"/>
    <property type="project" value="InterPro"/>
</dbReference>
<feature type="compositionally biased region" description="Polar residues" evidence="1">
    <location>
        <begin position="228"/>
        <end position="245"/>
    </location>
</feature>
<dbReference type="Proteomes" id="UP000838756">
    <property type="component" value="Unassembled WGS sequence"/>
</dbReference>
<dbReference type="OrthoDB" id="6614499at2759"/>
<comment type="caution">
    <text evidence="2">The sequence shown here is derived from an EMBL/GenBank/DDBJ whole genome shotgun (WGS) entry which is preliminary data.</text>
</comment>
<accession>A0A8S4QE47</accession>